<keyword evidence="2" id="KW-0784">Thiamine biosynthesis</keyword>
<dbReference type="STRING" id="1497020.DO97_18675"/>
<reference evidence="7 8" key="1">
    <citation type="journal article" date="2014" name="Mol. Ecol.">
        <title>Evolution of Synechococcus.</title>
        <authorList>
            <person name="Dvorak P."/>
            <person name="Casamatta D."/>
            <person name="Hasler P."/>
            <person name="Poulickova A."/>
            <person name="Ondrej V."/>
            <person name="Sanges R."/>
        </authorList>
    </citation>
    <scope>NUCLEOTIDE SEQUENCE [LARGE SCALE GENOMIC DNA]</scope>
    <source>
        <strain evidence="7 8">CAUP A 1101</strain>
    </source>
</reference>
<dbReference type="SUPFAM" id="SSF54373">
    <property type="entry name" value="FAD-linked reductases, C-terminal domain"/>
    <property type="match status" value="1"/>
</dbReference>
<name>A0A098TNT3_9CYAN</name>
<dbReference type="PANTHER" id="PTHR13847">
    <property type="entry name" value="SARCOSINE DEHYDROGENASE-RELATED"/>
    <property type="match status" value="1"/>
</dbReference>
<dbReference type="InterPro" id="IPR006076">
    <property type="entry name" value="FAD-dep_OxRdtase"/>
</dbReference>
<dbReference type="RefSeq" id="WP_036531263.1">
    <property type="nucleotide sequence ID" value="NZ_JJML01000007.1"/>
</dbReference>
<evidence type="ECO:0000313" key="8">
    <source>
        <dbReference type="Proteomes" id="UP000030170"/>
    </source>
</evidence>
<dbReference type="InterPro" id="IPR012727">
    <property type="entry name" value="Gly_oxidase_ThiO"/>
</dbReference>
<accession>A0A098TNT3</accession>
<dbReference type="GO" id="GO:0009229">
    <property type="term" value="P:thiamine diphosphate biosynthetic process"/>
    <property type="evidence" value="ECO:0007669"/>
    <property type="project" value="UniProtKB-UniPathway"/>
</dbReference>
<dbReference type="Gene3D" id="3.50.50.60">
    <property type="entry name" value="FAD/NAD(P)-binding domain"/>
    <property type="match status" value="1"/>
</dbReference>
<sequence length="368" mass="39446">MNASCDVLIIGGGLIGLAIALELRLQGASVTVLSRNFKQAASHAAAGMLAPQAEALPLGSLWDLSIRSRDLYPTWTERLTEITGQPTGYWPCGILAPVYADLPAPPEPHASSQPTAQWLTASVVQQKYPGLSAEVIGGWWFPQDAQVDNRALTHCLWAAAQQSGVRIQEGVAVTAIQNQGSSVIGVDTAAGTWQASHYVLAAGAWSGDLLPIPTYPRKGQMFSLQIPLQNSHLLPLQTVLFGQEIYIVPRQNGQLVIGATSEDVGFTPSNTPVGVQQLLANAIRLFPSLQDFPITELWWGYRPTTPDESPLLGESPYGNLTLATGHHRNGILLAPITASLVANWVLRGDADPLLAAFHYSRLADSKTV</sequence>
<gene>
    <name evidence="7" type="ORF">DO97_18675</name>
</gene>
<evidence type="ECO:0000313" key="7">
    <source>
        <dbReference type="EMBL" id="KGF73527.1"/>
    </source>
</evidence>
<dbReference type="NCBIfam" id="TIGR02352">
    <property type="entry name" value="thiamin_ThiO"/>
    <property type="match status" value="1"/>
</dbReference>
<evidence type="ECO:0000256" key="1">
    <source>
        <dbReference type="ARBA" id="ARBA00004948"/>
    </source>
</evidence>
<comment type="caution">
    <text evidence="7">The sequence shown here is derived from an EMBL/GenBank/DDBJ whole genome shotgun (WGS) entry which is preliminary data.</text>
</comment>
<evidence type="ECO:0000256" key="3">
    <source>
        <dbReference type="ARBA" id="ARBA00023002"/>
    </source>
</evidence>
<comment type="pathway">
    <text evidence="1">Cofactor biosynthesis; thiamine diphosphate biosynthesis.</text>
</comment>
<dbReference type="UniPathway" id="UPA00060"/>
<dbReference type="Proteomes" id="UP000030170">
    <property type="component" value="Unassembled WGS sequence"/>
</dbReference>
<dbReference type="EMBL" id="JJML01000007">
    <property type="protein sequence ID" value="KGF73527.1"/>
    <property type="molecule type" value="Genomic_DNA"/>
</dbReference>
<comment type="catalytic activity">
    <reaction evidence="4">
        <text>glycine + O2 + H2O = glyoxylate + H2O2 + NH4(+)</text>
        <dbReference type="Rhea" id="RHEA:11532"/>
        <dbReference type="ChEBI" id="CHEBI:15377"/>
        <dbReference type="ChEBI" id="CHEBI:15379"/>
        <dbReference type="ChEBI" id="CHEBI:16240"/>
        <dbReference type="ChEBI" id="CHEBI:28938"/>
        <dbReference type="ChEBI" id="CHEBI:36655"/>
        <dbReference type="ChEBI" id="CHEBI:57305"/>
        <dbReference type="EC" id="1.4.3.19"/>
    </reaction>
</comment>
<evidence type="ECO:0000256" key="2">
    <source>
        <dbReference type="ARBA" id="ARBA00022977"/>
    </source>
</evidence>
<dbReference type="EC" id="1.4.3.19" evidence="5"/>
<feature type="domain" description="FAD dependent oxidoreductase" evidence="6">
    <location>
        <begin position="6"/>
        <end position="344"/>
    </location>
</feature>
<organism evidence="7 8">
    <name type="scientific">Neosynechococcus sphagnicola sy1</name>
    <dbReference type="NCBI Taxonomy" id="1497020"/>
    <lineage>
        <taxon>Bacteria</taxon>
        <taxon>Bacillati</taxon>
        <taxon>Cyanobacteriota</taxon>
        <taxon>Cyanophyceae</taxon>
        <taxon>Neosynechococcales</taxon>
        <taxon>Neosynechococcaceae</taxon>
        <taxon>Neosynechococcus</taxon>
    </lineage>
</organism>
<evidence type="ECO:0000256" key="5">
    <source>
        <dbReference type="ARBA" id="ARBA00050018"/>
    </source>
</evidence>
<dbReference type="GO" id="GO:0009228">
    <property type="term" value="P:thiamine biosynthetic process"/>
    <property type="evidence" value="ECO:0007669"/>
    <property type="project" value="UniProtKB-KW"/>
</dbReference>
<proteinExistence type="predicted"/>
<dbReference type="AlphaFoldDB" id="A0A098TNT3"/>
<dbReference type="GO" id="GO:0005737">
    <property type="term" value="C:cytoplasm"/>
    <property type="evidence" value="ECO:0007669"/>
    <property type="project" value="TreeGrafter"/>
</dbReference>
<dbReference type="InterPro" id="IPR036188">
    <property type="entry name" value="FAD/NAD-bd_sf"/>
</dbReference>
<dbReference type="Pfam" id="PF01266">
    <property type="entry name" value="DAO"/>
    <property type="match status" value="1"/>
</dbReference>
<dbReference type="Gene3D" id="3.30.9.10">
    <property type="entry name" value="D-Amino Acid Oxidase, subunit A, domain 2"/>
    <property type="match status" value="1"/>
</dbReference>
<dbReference type="GO" id="GO:0050660">
    <property type="term" value="F:flavin adenine dinucleotide binding"/>
    <property type="evidence" value="ECO:0007669"/>
    <property type="project" value="InterPro"/>
</dbReference>
<dbReference type="OrthoDB" id="9794226at2"/>
<dbReference type="GO" id="GO:0043799">
    <property type="term" value="F:glycine oxidase activity"/>
    <property type="evidence" value="ECO:0007669"/>
    <property type="project" value="UniProtKB-EC"/>
</dbReference>
<evidence type="ECO:0000259" key="6">
    <source>
        <dbReference type="Pfam" id="PF01266"/>
    </source>
</evidence>
<keyword evidence="8" id="KW-1185">Reference proteome</keyword>
<keyword evidence="3" id="KW-0560">Oxidoreductase</keyword>
<dbReference type="PANTHER" id="PTHR13847:SF289">
    <property type="entry name" value="GLYCINE OXIDASE"/>
    <property type="match status" value="1"/>
</dbReference>
<dbReference type="SUPFAM" id="SSF51905">
    <property type="entry name" value="FAD/NAD(P)-binding domain"/>
    <property type="match status" value="1"/>
</dbReference>
<evidence type="ECO:0000256" key="4">
    <source>
        <dbReference type="ARBA" id="ARBA00049872"/>
    </source>
</evidence>
<protein>
    <recommendedName>
        <fullName evidence="5">glycine oxidase</fullName>
        <ecNumber evidence="5">1.4.3.19</ecNumber>
    </recommendedName>
</protein>